<dbReference type="STRING" id="1122198.SAMN02745729_10623"/>
<organism evidence="2 3">
    <name type="scientific">Marinobacterium iners DSM 11526</name>
    <dbReference type="NCBI Taxonomy" id="1122198"/>
    <lineage>
        <taxon>Bacteria</taxon>
        <taxon>Pseudomonadati</taxon>
        <taxon>Pseudomonadota</taxon>
        <taxon>Gammaproteobacteria</taxon>
        <taxon>Oceanospirillales</taxon>
        <taxon>Oceanospirillaceae</taxon>
        <taxon>Marinobacterium</taxon>
    </lineage>
</organism>
<protein>
    <submittedName>
        <fullName evidence="2">Sensory transduction regulator</fullName>
    </submittedName>
</protein>
<name>A0A1H4DAS7_9GAMM</name>
<proteinExistence type="predicted"/>
<sequence length="157" mass="17403">MKAASILLLAAGVGTMSNVTGVQASSLVEASDPEKIVQLARGFGSATLGTDDYGDPLITGRIDSNKYGIYFYNCEDNKDCENIVFSAAWADQPVSLQRINEWNETQLFGTAYLDEDGDPNIDMPVNLKYGVSSSNFDDTIDWWMLTMKEFEKYIQDN</sequence>
<evidence type="ECO:0000256" key="1">
    <source>
        <dbReference type="SAM" id="SignalP"/>
    </source>
</evidence>
<feature type="chain" id="PRO_5017178137" evidence="1">
    <location>
        <begin position="25"/>
        <end position="157"/>
    </location>
</feature>
<reference evidence="3" key="1">
    <citation type="submission" date="2016-10" db="EMBL/GenBank/DDBJ databases">
        <authorList>
            <person name="Varghese N."/>
            <person name="Submissions S."/>
        </authorList>
    </citation>
    <scope>NUCLEOTIDE SEQUENCE [LARGE SCALE GENOMIC DNA]</scope>
    <source>
        <strain evidence="3">DSM 11526</strain>
    </source>
</reference>
<keyword evidence="3" id="KW-1185">Reference proteome</keyword>
<accession>A0A1H4DAS7</accession>
<dbReference type="EMBL" id="FNRJ01000006">
    <property type="protein sequence ID" value="SEA69648.1"/>
    <property type="molecule type" value="Genomic_DNA"/>
</dbReference>
<feature type="signal peptide" evidence="1">
    <location>
        <begin position="1"/>
        <end position="24"/>
    </location>
</feature>
<dbReference type="RefSeq" id="WP_091825870.1">
    <property type="nucleotide sequence ID" value="NZ_FNRJ01000006.1"/>
</dbReference>
<dbReference type="OrthoDB" id="33037at2"/>
<keyword evidence="1" id="KW-0732">Signal</keyword>
<dbReference type="InterPro" id="IPR019660">
    <property type="entry name" value="Put_sensory_transdc_reg_YbjN"/>
</dbReference>
<dbReference type="Proteomes" id="UP000242469">
    <property type="component" value="Unassembled WGS sequence"/>
</dbReference>
<dbReference type="Pfam" id="PF10722">
    <property type="entry name" value="YbjN"/>
    <property type="match status" value="1"/>
</dbReference>
<gene>
    <name evidence="2" type="ORF">SAMN02745729_10623</name>
</gene>
<dbReference type="CDD" id="cd17511">
    <property type="entry name" value="YbjN_AmyR-like"/>
    <property type="match status" value="1"/>
</dbReference>
<dbReference type="AlphaFoldDB" id="A0A1H4DAS7"/>
<evidence type="ECO:0000313" key="3">
    <source>
        <dbReference type="Proteomes" id="UP000242469"/>
    </source>
</evidence>
<evidence type="ECO:0000313" key="2">
    <source>
        <dbReference type="EMBL" id="SEA69648.1"/>
    </source>
</evidence>